<dbReference type="eggNOG" id="COG4655">
    <property type="taxonomic scope" value="Bacteria"/>
</dbReference>
<keyword evidence="1" id="KW-0472">Membrane</keyword>
<dbReference type="Proteomes" id="UP000006377">
    <property type="component" value="Chromosome"/>
</dbReference>
<organism evidence="3 4">
    <name type="scientific">Parvibaculum lavamentivorans (strain DS-1 / DSM 13023 / NCIMB 13966)</name>
    <dbReference type="NCBI Taxonomy" id="402881"/>
    <lineage>
        <taxon>Bacteria</taxon>
        <taxon>Pseudomonadati</taxon>
        <taxon>Pseudomonadota</taxon>
        <taxon>Alphaproteobacteria</taxon>
        <taxon>Hyphomicrobiales</taxon>
        <taxon>Parvibaculaceae</taxon>
        <taxon>Parvibaculum</taxon>
    </lineage>
</organism>
<sequence length="566" mass="58031">MRRRKMPLSLTGLLGRYRRDERGVISVMAVGALFLVLAVAMVVIDTGSMLYARRDLQAATDAAALGAVRQIGNAENAARSILDLNGYSPGDAPQVVTGIYSADPSLAPRDRFVEADGATEASQINAVRVIKYAEAPTYFASLFGFENLTRINAVSTAAYTKTVSFSAGTRVAELNSGLANQLLGGLLGTTLNLSLVDYNGLANANIDALMFLDALATQVGLEAGSDTYGDLLSGNATVADLVRAAVDVLNSETFDGNPAVARGALEAALNPAGNISVPLNDILNATPFLNRTIGSVASGASEGQSFNLLDLVSGTAMVLGQGNAVNFNVAGGVPPLASVSGSVTVGEPMARMAVGTVGDFVRTSQVTIQLDAYIDTGITLLADARVRVPIHISMAEGTATVSNIPCTEAGTMTALEGMTGTLAARYGTMANSTPTIATIRLNVPLLGNVNVIDLTASGSYPVGSSTQVVNFTQIDVENQSVRTVSADTAVFSGLAGALQIGQVVLLGGIPVPGLAGLLTTILSAVGNGLAVLDPIISSLLTTLGIKLGVMDMTVHGVRCNSPTLVL</sequence>
<dbReference type="InterPro" id="IPR028087">
    <property type="entry name" value="Tad_N"/>
</dbReference>
<reference evidence="3 4" key="1">
    <citation type="journal article" date="2011" name="Stand. Genomic Sci.">
        <title>Complete genome sequence of Parvibaculum lavamentivorans type strain (DS-1(T)).</title>
        <authorList>
            <person name="Schleheck D."/>
            <person name="Weiss M."/>
            <person name="Pitluck S."/>
            <person name="Bruce D."/>
            <person name="Land M.L."/>
            <person name="Han S."/>
            <person name="Saunders E."/>
            <person name="Tapia R."/>
            <person name="Detter C."/>
            <person name="Brettin T."/>
            <person name="Han J."/>
            <person name="Woyke T."/>
            <person name="Goodwin L."/>
            <person name="Pennacchio L."/>
            <person name="Nolan M."/>
            <person name="Cook A.M."/>
            <person name="Kjelleberg S."/>
            <person name="Thomas T."/>
        </authorList>
    </citation>
    <scope>NUCLEOTIDE SEQUENCE [LARGE SCALE GENOMIC DNA]</scope>
    <source>
        <strain evidence="4">DS-1 / DSM 13023 / NCIMB 13966</strain>
    </source>
</reference>
<evidence type="ECO:0000313" key="3">
    <source>
        <dbReference type="EMBL" id="ABS61689.1"/>
    </source>
</evidence>
<name>A7HP56_PARL1</name>
<dbReference type="Pfam" id="PF13400">
    <property type="entry name" value="Tad"/>
    <property type="match status" value="1"/>
</dbReference>
<dbReference type="KEGG" id="pla:Plav_0066"/>
<keyword evidence="4" id="KW-1185">Reference proteome</keyword>
<keyword evidence="1" id="KW-0812">Transmembrane</keyword>
<dbReference type="OrthoDB" id="7630116at2"/>
<gene>
    <name evidence="3" type="ordered locus">Plav_0066</name>
</gene>
<evidence type="ECO:0000259" key="2">
    <source>
        <dbReference type="Pfam" id="PF13400"/>
    </source>
</evidence>
<protein>
    <recommendedName>
        <fullName evidence="2">Putative Flp pilus-assembly TadG-like N-terminal domain-containing protein</fullName>
    </recommendedName>
</protein>
<dbReference type="AlphaFoldDB" id="A7HP56"/>
<feature type="transmembrane region" description="Helical" evidence="1">
    <location>
        <begin position="23"/>
        <end position="44"/>
    </location>
</feature>
<feature type="domain" description="Putative Flp pilus-assembly TadG-like N-terminal" evidence="2">
    <location>
        <begin position="23"/>
        <end position="69"/>
    </location>
</feature>
<evidence type="ECO:0000313" key="4">
    <source>
        <dbReference type="Proteomes" id="UP000006377"/>
    </source>
</evidence>
<evidence type="ECO:0000256" key="1">
    <source>
        <dbReference type="SAM" id="Phobius"/>
    </source>
</evidence>
<keyword evidence="1" id="KW-1133">Transmembrane helix</keyword>
<proteinExistence type="predicted"/>
<dbReference type="STRING" id="402881.Plav_0066"/>
<dbReference type="EMBL" id="CP000774">
    <property type="protein sequence ID" value="ABS61689.1"/>
    <property type="molecule type" value="Genomic_DNA"/>
</dbReference>
<accession>A7HP56</accession>
<dbReference type="HOGENOM" id="CLU_022237_2_0_5"/>